<evidence type="ECO:0008006" key="4">
    <source>
        <dbReference type="Google" id="ProtNLM"/>
    </source>
</evidence>
<dbReference type="EMBL" id="JACCKB010000019">
    <property type="protein sequence ID" value="NYZ66939.1"/>
    <property type="molecule type" value="Genomic_DNA"/>
</dbReference>
<keyword evidence="1" id="KW-1133">Transmembrane helix</keyword>
<reference evidence="2 3" key="1">
    <citation type="submission" date="2020-07" db="EMBL/GenBank/DDBJ databases">
        <title>Endozoicomonas sp. nov., isolated from sediment.</title>
        <authorList>
            <person name="Gu T."/>
        </authorList>
    </citation>
    <scope>NUCLEOTIDE SEQUENCE [LARGE SCALE GENOMIC DNA]</scope>
    <source>
        <strain evidence="2 3">SM1973</strain>
    </source>
</reference>
<dbReference type="RefSeq" id="WP_180568963.1">
    <property type="nucleotide sequence ID" value="NZ_JACCKB010000019.1"/>
</dbReference>
<feature type="transmembrane region" description="Helical" evidence="1">
    <location>
        <begin position="218"/>
        <end position="237"/>
    </location>
</feature>
<feature type="transmembrane region" description="Helical" evidence="1">
    <location>
        <begin position="48"/>
        <end position="70"/>
    </location>
</feature>
<proteinExistence type="predicted"/>
<evidence type="ECO:0000256" key="1">
    <source>
        <dbReference type="SAM" id="Phobius"/>
    </source>
</evidence>
<evidence type="ECO:0000313" key="2">
    <source>
        <dbReference type="EMBL" id="NYZ66939.1"/>
    </source>
</evidence>
<comment type="caution">
    <text evidence="2">The sequence shown here is derived from an EMBL/GenBank/DDBJ whole genome shotgun (WGS) entry which is preliminary data.</text>
</comment>
<dbReference type="InterPro" id="IPR025333">
    <property type="entry name" value="DUF4239"/>
</dbReference>
<evidence type="ECO:0000313" key="3">
    <source>
        <dbReference type="Proteomes" id="UP000569732"/>
    </source>
</evidence>
<accession>A0A853I2W5</accession>
<protein>
    <recommendedName>
        <fullName evidence="4">DUF4239 domain-containing protein</fullName>
    </recommendedName>
</protein>
<dbReference type="Pfam" id="PF14023">
    <property type="entry name" value="Bestrophin-like"/>
    <property type="match status" value="1"/>
</dbReference>
<organism evidence="2 3">
    <name type="scientific">Spartinivicinus marinus</name>
    <dbReference type="NCBI Taxonomy" id="2994442"/>
    <lineage>
        <taxon>Bacteria</taxon>
        <taxon>Pseudomonadati</taxon>
        <taxon>Pseudomonadota</taxon>
        <taxon>Gammaproteobacteria</taxon>
        <taxon>Oceanospirillales</taxon>
        <taxon>Zooshikellaceae</taxon>
        <taxon>Spartinivicinus</taxon>
    </lineage>
</organism>
<gene>
    <name evidence="2" type="ORF">H0A36_13035</name>
</gene>
<keyword evidence="3" id="KW-1185">Reference proteome</keyword>
<feature type="transmembrane region" description="Helical" evidence="1">
    <location>
        <begin position="186"/>
        <end position="206"/>
    </location>
</feature>
<keyword evidence="1" id="KW-0472">Membrane</keyword>
<dbReference type="AlphaFoldDB" id="A0A853I2W5"/>
<keyword evidence="1" id="KW-0812">Transmembrane</keyword>
<sequence length="263" mass="29603">MREVMYDQSSLLICSILFISMALCIEMGDRIGRSKQGLVNESSKAQVNTIQNSLLGLLALLLGFTFSLSLQRFDSRSNLVVDEANTISTTYLRTQLLPPAVRKHINPLLIDYLNIRVQVSSISLVDNEKRKVLSTKATQIHNLLWLQVKQAAEQGKNYINTRLFIESLNLLIDIFSKRSAELNRHVPELVLFILYGTFLMTGSIVGYASGVTGNRVPFVTYIMVAMIVLLVFIIIDLDRPKRGIIKVNQNSLIELQASMPEMN</sequence>
<name>A0A853I2W5_9GAMM</name>
<dbReference type="Proteomes" id="UP000569732">
    <property type="component" value="Unassembled WGS sequence"/>
</dbReference>